<evidence type="ECO:0008006" key="3">
    <source>
        <dbReference type="Google" id="ProtNLM"/>
    </source>
</evidence>
<comment type="caution">
    <text evidence="1">The sequence shown here is derived from an EMBL/GenBank/DDBJ whole genome shotgun (WGS) entry which is preliminary data.</text>
</comment>
<dbReference type="VEuPathDB" id="AmoebaDB:FDP41_007914"/>
<accession>A0A6A5CFB8</accession>
<keyword evidence="2" id="KW-1185">Reference proteome</keyword>
<dbReference type="OMA" id="LIECKMN"/>
<dbReference type="EMBL" id="VFQX01000004">
    <property type="protein sequence ID" value="KAF0983999.1"/>
    <property type="molecule type" value="Genomic_DNA"/>
</dbReference>
<name>A0A6A5CFB8_NAEFO</name>
<dbReference type="OrthoDB" id="10267031at2759"/>
<dbReference type="VEuPathDB" id="AmoebaDB:NF0037840"/>
<organism evidence="1 2">
    <name type="scientific">Naegleria fowleri</name>
    <name type="common">Brain eating amoeba</name>
    <dbReference type="NCBI Taxonomy" id="5763"/>
    <lineage>
        <taxon>Eukaryota</taxon>
        <taxon>Discoba</taxon>
        <taxon>Heterolobosea</taxon>
        <taxon>Tetramitia</taxon>
        <taxon>Eutetramitia</taxon>
        <taxon>Vahlkampfiidae</taxon>
        <taxon>Naegleria</taxon>
    </lineage>
</organism>
<evidence type="ECO:0000313" key="2">
    <source>
        <dbReference type="Proteomes" id="UP000444721"/>
    </source>
</evidence>
<dbReference type="GeneID" id="68115132"/>
<dbReference type="RefSeq" id="XP_044568712.1">
    <property type="nucleotide sequence ID" value="XM_044711711.1"/>
</dbReference>
<sequence length="386" mass="43538">MTKKSSASSTTTASTNNTASAAKGSSFVLLNDSALETLGLNGINKVEQFTTLLKMVEETSDKNDRDTLFVYLFTLVSEEKNEAKQIQNYESVISKIQSLKDFTRQDVFKQIVSAFNVITNGNLKAKLFIQIIQQMQQHEDLSTSLNILPIAENIDSALNEWGISSKKDKQTIYVELANLCIKLSKINEAFDLLIKNLKSSNEANEKQQLINLYIKYPLEKSAEELKEFEPELFGGVLTYLESDNDQVPEVLKQKLSQYEKNESVVASFLSELKILRFLVACSSKLLSTKKDIELNYSDIEKLAPNGEVEPFICELMGRNLIECKMNQLDQSVYVQSVKCRGAVHKCDWKNLESLVNVWTSKLTSVLTSLNSPVNPHQFKSEATRQQ</sequence>
<reference evidence="1 2" key="1">
    <citation type="journal article" date="2019" name="Sci. Rep.">
        <title>Nanopore sequencing improves the draft genome of the human pathogenic amoeba Naegleria fowleri.</title>
        <authorList>
            <person name="Liechti N."/>
            <person name="Schurch N."/>
            <person name="Bruggmann R."/>
            <person name="Wittwer M."/>
        </authorList>
    </citation>
    <scope>NUCLEOTIDE SEQUENCE [LARGE SCALE GENOMIC DNA]</scope>
    <source>
        <strain evidence="1 2">ATCC 30894</strain>
    </source>
</reference>
<proteinExistence type="predicted"/>
<dbReference type="VEuPathDB" id="AmoebaDB:NfTy_004960"/>
<protein>
    <recommendedName>
        <fullName evidence="3">PCI domain-containing protein</fullName>
    </recommendedName>
</protein>
<gene>
    <name evidence="1" type="ORF">FDP41_007914</name>
</gene>
<dbReference type="Proteomes" id="UP000444721">
    <property type="component" value="Unassembled WGS sequence"/>
</dbReference>
<evidence type="ECO:0000313" key="1">
    <source>
        <dbReference type="EMBL" id="KAF0983999.1"/>
    </source>
</evidence>
<dbReference type="AlphaFoldDB" id="A0A6A5CFB8"/>